<dbReference type="GO" id="GO:0000139">
    <property type="term" value="C:Golgi membrane"/>
    <property type="evidence" value="ECO:0007669"/>
    <property type="project" value="UniProtKB-SubCell"/>
</dbReference>
<name>A0A550CYU6_9AGAR</name>
<dbReference type="GO" id="GO:0034045">
    <property type="term" value="C:phagophore assembly site membrane"/>
    <property type="evidence" value="ECO:0007669"/>
    <property type="project" value="UniProtKB-SubCell"/>
</dbReference>
<dbReference type="GO" id="GO:0006914">
    <property type="term" value="P:autophagy"/>
    <property type="evidence" value="ECO:0007669"/>
    <property type="project" value="UniProtKB-KW"/>
</dbReference>
<protein>
    <recommendedName>
        <fullName evidence="6">Autophagy-related protein 27</fullName>
    </recommendedName>
</protein>
<comment type="subcellular location">
    <subcellularLocation>
        <location evidence="2">Cytoplasmic vesicle membrane</location>
        <topology evidence="2">Single-pass type I membrane protein</topology>
    </subcellularLocation>
    <subcellularLocation>
        <location evidence="4">Golgi apparatus membrane</location>
        <topology evidence="4">Single-pass type I membrane protein</topology>
    </subcellularLocation>
    <subcellularLocation>
        <location evidence="1">Mitochondrion membrane</location>
        <topology evidence="1">Single-pass membrane protein</topology>
    </subcellularLocation>
    <subcellularLocation>
        <location evidence="3">Preautophagosomal structure membrane</location>
        <topology evidence="3">Single-pass type I membrane protein</topology>
    </subcellularLocation>
</comment>
<keyword evidence="13" id="KW-0333">Golgi apparatus</keyword>
<feature type="transmembrane region" description="Helical" evidence="18">
    <location>
        <begin position="221"/>
        <end position="242"/>
    </location>
</feature>
<dbReference type="GO" id="GO:0030659">
    <property type="term" value="C:cytoplasmic vesicle membrane"/>
    <property type="evidence" value="ECO:0007669"/>
    <property type="project" value="UniProtKB-SubCell"/>
</dbReference>
<evidence type="ECO:0000256" key="17">
    <source>
        <dbReference type="ARBA" id="ARBA00023329"/>
    </source>
</evidence>
<evidence type="ECO:0000256" key="1">
    <source>
        <dbReference type="ARBA" id="ARBA00004304"/>
    </source>
</evidence>
<dbReference type="GO" id="GO:0015031">
    <property type="term" value="P:protein transport"/>
    <property type="evidence" value="ECO:0007669"/>
    <property type="project" value="UniProtKB-KW"/>
</dbReference>
<evidence type="ECO:0000256" key="5">
    <source>
        <dbReference type="ARBA" id="ARBA00005363"/>
    </source>
</evidence>
<sequence length="292" mass="31565">MYARRRITLKLSQLLAFAAVLLLAPCALADDNAFECHFTLEGTQYDLTLLGGEHSIARTRDLPPSTMVDTLRFDVCAELPRQEGVDDRDQCPAGTRACLSTINQKADHDDRVVSVIPVAQGSFLDASYSLLSSPEGISLTLHGASYPHPTNSTPTPQALVMTLLCSGEAMDPKFTSYDGAELQVEWAHPAACKNDVGDGGDTGGDKTPADDGEPKSMGSGIGFFFLVLILALVGYFVLGAYYNYSTYGATGKDLIPHRDFWREVPNMLSDVVSHLCSSVRPRHNTRGGYIAV</sequence>
<evidence type="ECO:0000313" key="22">
    <source>
        <dbReference type="Proteomes" id="UP000320762"/>
    </source>
</evidence>
<accession>A0A550CYU6</accession>
<evidence type="ECO:0000256" key="10">
    <source>
        <dbReference type="ARBA" id="ARBA00022927"/>
    </source>
</evidence>
<evidence type="ECO:0000256" key="4">
    <source>
        <dbReference type="ARBA" id="ARBA00004614"/>
    </source>
</evidence>
<evidence type="ECO:0000256" key="13">
    <source>
        <dbReference type="ARBA" id="ARBA00023034"/>
    </source>
</evidence>
<keyword evidence="8 18" id="KW-0812">Transmembrane</keyword>
<evidence type="ECO:0000256" key="16">
    <source>
        <dbReference type="ARBA" id="ARBA00023157"/>
    </source>
</evidence>
<evidence type="ECO:0000256" key="18">
    <source>
        <dbReference type="SAM" id="Phobius"/>
    </source>
</evidence>
<dbReference type="STRING" id="97359.A0A550CYU6"/>
<dbReference type="PROSITE" id="PS51914">
    <property type="entry name" value="MRH"/>
    <property type="match status" value="1"/>
</dbReference>
<comment type="caution">
    <text evidence="21">The sequence shown here is derived from an EMBL/GenBank/DDBJ whole genome shotgun (WGS) entry which is preliminary data.</text>
</comment>
<evidence type="ECO:0000256" key="9">
    <source>
        <dbReference type="ARBA" id="ARBA00022729"/>
    </source>
</evidence>
<keyword evidence="11 18" id="KW-1133">Transmembrane helix</keyword>
<evidence type="ECO:0000256" key="12">
    <source>
        <dbReference type="ARBA" id="ARBA00023006"/>
    </source>
</evidence>
<evidence type="ECO:0000256" key="8">
    <source>
        <dbReference type="ARBA" id="ARBA00022692"/>
    </source>
</evidence>
<keyword evidence="22" id="KW-1185">Reference proteome</keyword>
<evidence type="ECO:0000256" key="3">
    <source>
        <dbReference type="ARBA" id="ARBA00004472"/>
    </source>
</evidence>
<dbReference type="InterPro" id="IPR018939">
    <property type="entry name" value="Autophagy-rel_prot_27"/>
</dbReference>
<evidence type="ECO:0000256" key="11">
    <source>
        <dbReference type="ARBA" id="ARBA00022989"/>
    </source>
</evidence>
<dbReference type="Proteomes" id="UP000320762">
    <property type="component" value="Unassembled WGS sequence"/>
</dbReference>
<keyword evidence="12" id="KW-0072">Autophagy</keyword>
<dbReference type="AlphaFoldDB" id="A0A550CYU6"/>
<keyword evidence="17" id="KW-0968">Cytoplasmic vesicle</keyword>
<evidence type="ECO:0000259" key="20">
    <source>
        <dbReference type="PROSITE" id="PS51914"/>
    </source>
</evidence>
<dbReference type="EMBL" id="VDMD01000001">
    <property type="protein sequence ID" value="TRM69964.1"/>
    <property type="molecule type" value="Genomic_DNA"/>
</dbReference>
<evidence type="ECO:0000256" key="6">
    <source>
        <dbReference type="ARBA" id="ARBA00013776"/>
    </source>
</evidence>
<keyword evidence="16" id="KW-1015">Disulfide bond</keyword>
<dbReference type="OrthoDB" id="29460at2759"/>
<dbReference type="PANTHER" id="PTHR15071:SF13">
    <property type="entry name" value="AUTOPHAGY-RELATED PROTEIN 27"/>
    <property type="match status" value="1"/>
</dbReference>
<dbReference type="Pfam" id="PF09451">
    <property type="entry name" value="ATG27"/>
    <property type="match status" value="1"/>
</dbReference>
<dbReference type="PANTHER" id="PTHR15071">
    <property type="entry name" value="MANNOSE-6-PHOSPHATE RECEPTOR FAMILY MEMBER"/>
    <property type="match status" value="1"/>
</dbReference>
<keyword evidence="9 19" id="KW-0732">Signal</keyword>
<evidence type="ECO:0000256" key="2">
    <source>
        <dbReference type="ARBA" id="ARBA00004358"/>
    </source>
</evidence>
<evidence type="ECO:0000313" key="21">
    <source>
        <dbReference type="EMBL" id="TRM69964.1"/>
    </source>
</evidence>
<proteinExistence type="inferred from homology"/>
<dbReference type="InterPro" id="IPR009011">
    <property type="entry name" value="Man6P_isomerase_rcpt-bd_dom_sf"/>
</dbReference>
<feature type="signal peptide" evidence="19">
    <location>
        <begin position="1"/>
        <end position="29"/>
    </location>
</feature>
<gene>
    <name evidence="21" type="ORF">BD626DRAFT_475879</name>
</gene>
<feature type="chain" id="PRO_5021768549" description="Autophagy-related protein 27" evidence="19">
    <location>
        <begin position="30"/>
        <end position="292"/>
    </location>
</feature>
<comment type="similarity">
    <text evidence="5">Belongs to the ATG27 family.</text>
</comment>
<keyword evidence="7" id="KW-0813">Transport</keyword>
<organism evidence="21 22">
    <name type="scientific">Schizophyllum amplum</name>
    <dbReference type="NCBI Taxonomy" id="97359"/>
    <lineage>
        <taxon>Eukaryota</taxon>
        <taxon>Fungi</taxon>
        <taxon>Dikarya</taxon>
        <taxon>Basidiomycota</taxon>
        <taxon>Agaricomycotina</taxon>
        <taxon>Agaricomycetes</taxon>
        <taxon>Agaricomycetidae</taxon>
        <taxon>Agaricales</taxon>
        <taxon>Schizophyllaceae</taxon>
        <taxon>Schizophyllum</taxon>
    </lineage>
</organism>
<feature type="domain" description="MRH" evidence="20">
    <location>
        <begin position="34"/>
        <end position="194"/>
    </location>
</feature>
<keyword evidence="15 18" id="KW-0472">Membrane</keyword>
<reference evidence="21 22" key="1">
    <citation type="journal article" date="2019" name="New Phytol.">
        <title>Comparative genomics reveals unique wood-decay strategies and fruiting body development in the Schizophyllaceae.</title>
        <authorList>
            <person name="Almasi E."/>
            <person name="Sahu N."/>
            <person name="Krizsan K."/>
            <person name="Balint B."/>
            <person name="Kovacs G.M."/>
            <person name="Kiss B."/>
            <person name="Cseklye J."/>
            <person name="Drula E."/>
            <person name="Henrissat B."/>
            <person name="Nagy I."/>
            <person name="Chovatia M."/>
            <person name="Adam C."/>
            <person name="LaButti K."/>
            <person name="Lipzen A."/>
            <person name="Riley R."/>
            <person name="Grigoriev I.V."/>
            <person name="Nagy L.G."/>
        </authorList>
    </citation>
    <scope>NUCLEOTIDE SEQUENCE [LARGE SCALE GENOMIC DNA]</scope>
    <source>
        <strain evidence="21 22">NL-1724</strain>
    </source>
</reference>
<evidence type="ECO:0000256" key="15">
    <source>
        <dbReference type="ARBA" id="ARBA00023136"/>
    </source>
</evidence>
<dbReference type="Gene3D" id="2.70.130.10">
    <property type="entry name" value="Mannose-6-phosphate receptor binding domain"/>
    <property type="match status" value="1"/>
</dbReference>
<evidence type="ECO:0000256" key="19">
    <source>
        <dbReference type="SAM" id="SignalP"/>
    </source>
</evidence>
<evidence type="ECO:0000256" key="7">
    <source>
        <dbReference type="ARBA" id="ARBA00022448"/>
    </source>
</evidence>
<dbReference type="InterPro" id="IPR044865">
    <property type="entry name" value="MRH_dom"/>
</dbReference>
<dbReference type="GO" id="GO:0031966">
    <property type="term" value="C:mitochondrial membrane"/>
    <property type="evidence" value="ECO:0007669"/>
    <property type="project" value="UniProtKB-SubCell"/>
</dbReference>
<keyword evidence="10" id="KW-0653">Protein transport</keyword>
<keyword evidence="14" id="KW-0496">Mitochondrion</keyword>
<evidence type="ECO:0000256" key="14">
    <source>
        <dbReference type="ARBA" id="ARBA00023128"/>
    </source>
</evidence>
<dbReference type="SUPFAM" id="SSF50911">
    <property type="entry name" value="Mannose 6-phosphate receptor domain"/>
    <property type="match status" value="1"/>
</dbReference>